<dbReference type="InterPro" id="IPR014284">
    <property type="entry name" value="RNA_pol_sigma-70_dom"/>
</dbReference>
<evidence type="ECO:0000313" key="8">
    <source>
        <dbReference type="EMBL" id="CAB4960579.1"/>
    </source>
</evidence>
<dbReference type="GO" id="GO:0016987">
    <property type="term" value="F:sigma factor activity"/>
    <property type="evidence" value="ECO:0007669"/>
    <property type="project" value="UniProtKB-KW"/>
</dbReference>
<dbReference type="Gene3D" id="1.10.1740.10">
    <property type="match status" value="1"/>
</dbReference>
<dbReference type="SUPFAM" id="SSF88659">
    <property type="entry name" value="Sigma3 and sigma4 domains of RNA polymerase sigma factors"/>
    <property type="match status" value="1"/>
</dbReference>
<name>A0A6J7L2N4_9ZZZZ</name>
<dbReference type="InterPro" id="IPR007627">
    <property type="entry name" value="RNA_pol_sigma70_r2"/>
</dbReference>
<dbReference type="NCBIfam" id="TIGR02937">
    <property type="entry name" value="sigma70-ECF"/>
    <property type="match status" value="1"/>
</dbReference>
<evidence type="ECO:0000256" key="3">
    <source>
        <dbReference type="ARBA" id="ARBA00023082"/>
    </source>
</evidence>
<dbReference type="PANTHER" id="PTHR43133:SF8">
    <property type="entry name" value="RNA POLYMERASE SIGMA FACTOR HI_1459-RELATED"/>
    <property type="match status" value="1"/>
</dbReference>
<dbReference type="Pfam" id="PF04542">
    <property type="entry name" value="Sigma70_r2"/>
    <property type="match status" value="1"/>
</dbReference>
<feature type="domain" description="RNA polymerase sigma factor 70 region 4 type 2" evidence="7">
    <location>
        <begin position="125"/>
        <end position="175"/>
    </location>
</feature>
<dbReference type="GO" id="GO:0006352">
    <property type="term" value="P:DNA-templated transcription initiation"/>
    <property type="evidence" value="ECO:0007669"/>
    <property type="project" value="InterPro"/>
</dbReference>
<comment type="similarity">
    <text evidence="1">Belongs to the sigma-70 factor family. ECF subfamily.</text>
</comment>
<evidence type="ECO:0000256" key="2">
    <source>
        <dbReference type="ARBA" id="ARBA00023015"/>
    </source>
</evidence>
<evidence type="ECO:0000259" key="6">
    <source>
        <dbReference type="Pfam" id="PF04542"/>
    </source>
</evidence>
<proteinExistence type="inferred from homology"/>
<dbReference type="InterPro" id="IPR036388">
    <property type="entry name" value="WH-like_DNA-bd_sf"/>
</dbReference>
<keyword evidence="5" id="KW-0804">Transcription</keyword>
<dbReference type="AlphaFoldDB" id="A0A6J7L2N4"/>
<evidence type="ECO:0000256" key="4">
    <source>
        <dbReference type="ARBA" id="ARBA00023125"/>
    </source>
</evidence>
<dbReference type="InterPro" id="IPR013249">
    <property type="entry name" value="RNA_pol_sigma70_r4_t2"/>
</dbReference>
<keyword evidence="2" id="KW-0805">Transcription regulation</keyword>
<feature type="domain" description="RNA polymerase sigma-70 region 2" evidence="6">
    <location>
        <begin position="24"/>
        <end position="92"/>
    </location>
</feature>
<dbReference type="EMBL" id="CAFBMK010000479">
    <property type="protein sequence ID" value="CAB4960579.1"/>
    <property type="molecule type" value="Genomic_DNA"/>
</dbReference>
<keyword evidence="3" id="KW-0731">Sigma factor</keyword>
<sequence length="183" mass="19877">MSETATAVLPSAMTRSPPLDVEALWRSCADDLHAYACTVVRDPSAAEEVVAATFERALRRSGRFDPRRGEPRAWLFGIARNAAVDELRRRGRGAELTHDPPDSAVEDHADALADRDEAARRAAVVARAIDALPGRDRELVALKFHAGLTNAEIAGVLRISTTNAGSRLHRVLTHLREACRAAL</sequence>
<dbReference type="SUPFAM" id="SSF88946">
    <property type="entry name" value="Sigma2 domain of RNA polymerase sigma factors"/>
    <property type="match status" value="1"/>
</dbReference>
<keyword evidence="4" id="KW-0238">DNA-binding</keyword>
<reference evidence="8" key="1">
    <citation type="submission" date="2020-05" db="EMBL/GenBank/DDBJ databases">
        <authorList>
            <person name="Chiriac C."/>
            <person name="Salcher M."/>
            <person name="Ghai R."/>
            <person name="Kavagutti S V."/>
        </authorList>
    </citation>
    <scope>NUCLEOTIDE SEQUENCE</scope>
</reference>
<organism evidence="8">
    <name type="scientific">freshwater metagenome</name>
    <dbReference type="NCBI Taxonomy" id="449393"/>
    <lineage>
        <taxon>unclassified sequences</taxon>
        <taxon>metagenomes</taxon>
        <taxon>ecological metagenomes</taxon>
    </lineage>
</organism>
<protein>
    <submittedName>
        <fullName evidence="8">Unannotated protein</fullName>
    </submittedName>
</protein>
<dbReference type="Pfam" id="PF08281">
    <property type="entry name" value="Sigma70_r4_2"/>
    <property type="match status" value="1"/>
</dbReference>
<evidence type="ECO:0000256" key="5">
    <source>
        <dbReference type="ARBA" id="ARBA00023163"/>
    </source>
</evidence>
<evidence type="ECO:0000259" key="7">
    <source>
        <dbReference type="Pfam" id="PF08281"/>
    </source>
</evidence>
<accession>A0A6J7L2N4</accession>
<evidence type="ECO:0000256" key="1">
    <source>
        <dbReference type="ARBA" id="ARBA00010641"/>
    </source>
</evidence>
<dbReference type="PANTHER" id="PTHR43133">
    <property type="entry name" value="RNA POLYMERASE ECF-TYPE SIGMA FACTO"/>
    <property type="match status" value="1"/>
</dbReference>
<dbReference type="InterPro" id="IPR013325">
    <property type="entry name" value="RNA_pol_sigma_r2"/>
</dbReference>
<dbReference type="GO" id="GO:0003677">
    <property type="term" value="F:DNA binding"/>
    <property type="evidence" value="ECO:0007669"/>
    <property type="project" value="UniProtKB-KW"/>
</dbReference>
<dbReference type="Gene3D" id="1.10.10.10">
    <property type="entry name" value="Winged helix-like DNA-binding domain superfamily/Winged helix DNA-binding domain"/>
    <property type="match status" value="1"/>
</dbReference>
<dbReference type="InterPro" id="IPR039425">
    <property type="entry name" value="RNA_pol_sigma-70-like"/>
</dbReference>
<gene>
    <name evidence="8" type="ORF">UFOPK3564_04035</name>
</gene>
<dbReference type="InterPro" id="IPR013324">
    <property type="entry name" value="RNA_pol_sigma_r3/r4-like"/>
</dbReference>